<dbReference type="RefSeq" id="XP_004988981.1">
    <property type="nucleotide sequence ID" value="XM_004988924.1"/>
</dbReference>
<dbReference type="GO" id="GO:0003723">
    <property type="term" value="F:RNA binding"/>
    <property type="evidence" value="ECO:0007669"/>
    <property type="project" value="TreeGrafter"/>
</dbReference>
<dbReference type="InterPro" id="IPR036348">
    <property type="entry name" value="WIBG_N_sf"/>
</dbReference>
<dbReference type="KEGG" id="sre:PTSG_10070"/>
<dbReference type="SUPFAM" id="SSF101931">
    <property type="entry name" value="Pym (Within the bgcn gene intron protein, WIBG), N-terminal domain"/>
    <property type="match status" value="1"/>
</dbReference>
<dbReference type="GeneID" id="16069523"/>
<keyword evidence="4" id="KW-1185">Reference proteome</keyword>
<dbReference type="InterPro" id="IPR015362">
    <property type="entry name" value="WIBG_mago-bd"/>
</dbReference>
<evidence type="ECO:0000313" key="4">
    <source>
        <dbReference type="Proteomes" id="UP000007799"/>
    </source>
</evidence>
<protein>
    <recommendedName>
        <fullName evidence="2">WIBG Mago-binding domain-containing protein</fullName>
    </recommendedName>
</protein>
<dbReference type="EMBL" id="GL832986">
    <property type="protein sequence ID" value="EGD79500.1"/>
    <property type="molecule type" value="Genomic_DNA"/>
</dbReference>
<dbReference type="InParanoid" id="F2UPE5"/>
<feature type="compositionally biased region" description="Low complexity" evidence="1">
    <location>
        <begin position="80"/>
        <end position="89"/>
    </location>
</feature>
<dbReference type="GO" id="GO:0005737">
    <property type="term" value="C:cytoplasm"/>
    <property type="evidence" value="ECO:0007669"/>
    <property type="project" value="TreeGrafter"/>
</dbReference>
<accession>F2UPE5</accession>
<feature type="compositionally biased region" description="Basic and acidic residues" evidence="1">
    <location>
        <begin position="109"/>
        <end position="122"/>
    </location>
</feature>
<name>F2UPE5_SALR5</name>
<dbReference type="STRING" id="946362.F2UPE5"/>
<dbReference type="Proteomes" id="UP000007799">
    <property type="component" value="Unassembled WGS sequence"/>
</dbReference>
<evidence type="ECO:0000256" key="1">
    <source>
        <dbReference type="SAM" id="MobiDB-lite"/>
    </source>
</evidence>
<feature type="compositionally biased region" description="Basic and acidic residues" evidence="1">
    <location>
        <begin position="136"/>
        <end position="149"/>
    </location>
</feature>
<dbReference type="SMART" id="SM01273">
    <property type="entry name" value="Mago-bind"/>
    <property type="match status" value="1"/>
</dbReference>
<proteinExistence type="predicted"/>
<dbReference type="PANTHER" id="PTHR22959">
    <property type="entry name" value="PYM PROTEIN"/>
    <property type="match status" value="1"/>
</dbReference>
<dbReference type="AlphaFoldDB" id="F2UPE5"/>
<dbReference type="InterPro" id="IPR039333">
    <property type="entry name" value="PYM1"/>
</dbReference>
<dbReference type="OMA" id="IPGCADS"/>
<feature type="compositionally biased region" description="Basic and acidic residues" evidence="1">
    <location>
        <begin position="32"/>
        <end position="52"/>
    </location>
</feature>
<dbReference type="PANTHER" id="PTHR22959:SF0">
    <property type="entry name" value="PARTNER OF Y14 AND MAGO"/>
    <property type="match status" value="1"/>
</dbReference>
<dbReference type="FunCoup" id="F2UPE5">
    <property type="interactions" value="1056"/>
</dbReference>
<dbReference type="GO" id="GO:0035145">
    <property type="term" value="C:exon-exon junction complex"/>
    <property type="evidence" value="ECO:0007669"/>
    <property type="project" value="TreeGrafter"/>
</dbReference>
<dbReference type="OrthoDB" id="21625at2759"/>
<dbReference type="Pfam" id="PF09282">
    <property type="entry name" value="Mago-bind"/>
    <property type="match status" value="1"/>
</dbReference>
<feature type="domain" description="WIBG Mago-binding" evidence="2">
    <location>
        <begin position="5"/>
        <end position="31"/>
    </location>
</feature>
<feature type="compositionally biased region" description="Basic residues" evidence="1">
    <location>
        <begin position="65"/>
        <end position="74"/>
    </location>
</feature>
<feature type="compositionally biased region" description="Basic and acidic residues" evidence="1">
    <location>
        <begin position="90"/>
        <end position="101"/>
    </location>
</feature>
<organism evidence="4">
    <name type="scientific">Salpingoeca rosetta (strain ATCC 50818 / BSB-021)</name>
    <dbReference type="NCBI Taxonomy" id="946362"/>
    <lineage>
        <taxon>Eukaryota</taxon>
        <taxon>Choanoflagellata</taxon>
        <taxon>Craspedida</taxon>
        <taxon>Salpingoecidae</taxon>
        <taxon>Salpingoeca</taxon>
    </lineage>
</organism>
<dbReference type="eggNOG" id="KOG4325">
    <property type="taxonomic scope" value="Eukaryota"/>
</dbReference>
<sequence>MADEKPTFIPATQRPDGTWRKPRRVRPGYIPPEEREVYESSGRKFVREREEMGVVGFQPLNKPTDKKKKKKSKAKKAEGEAASSSSTAPKKPEEPKQDLAKVHRKLTKKLREIERLEERKAGGEALDADQLQKLQTKGDIEKELASLRI</sequence>
<feature type="region of interest" description="Disordered" evidence="1">
    <location>
        <begin position="1"/>
        <end position="149"/>
    </location>
</feature>
<reference evidence="3" key="1">
    <citation type="submission" date="2009-08" db="EMBL/GenBank/DDBJ databases">
        <title>Annotation of Salpingoeca rosetta.</title>
        <authorList>
            <consortium name="The Broad Institute Genome Sequencing Platform"/>
            <person name="Russ C."/>
            <person name="Cuomo C."/>
            <person name="Burger G."/>
            <person name="Gray M.W."/>
            <person name="Holland P.W.H."/>
            <person name="King N."/>
            <person name="Lang F.B.F."/>
            <person name="Roger A.J."/>
            <person name="Ruiz-Trillo I."/>
            <person name="Young S.K."/>
            <person name="Zeng Q."/>
            <person name="Gargeya S."/>
            <person name="Alvarado L."/>
            <person name="Berlin A."/>
            <person name="Chapman S.B."/>
            <person name="Chen Z."/>
            <person name="Freedman E."/>
            <person name="Gellesch M."/>
            <person name="Goldberg J."/>
            <person name="Griggs A."/>
            <person name="Gujja S."/>
            <person name="Heilman E."/>
            <person name="Heiman D."/>
            <person name="Howarth C."/>
            <person name="Mehta T."/>
            <person name="Neiman D."/>
            <person name="Pearson M."/>
            <person name="Roberts A."/>
            <person name="Saif S."/>
            <person name="Shea T."/>
            <person name="Shenoy N."/>
            <person name="Sisk P."/>
            <person name="Stolte C."/>
            <person name="Sykes S."/>
            <person name="White J."/>
            <person name="Yandava C."/>
            <person name="Haas B."/>
            <person name="Nusbaum C."/>
            <person name="Birren B."/>
        </authorList>
    </citation>
    <scope>NUCLEOTIDE SEQUENCE [LARGE SCALE GENOMIC DNA]</scope>
    <source>
        <strain evidence="3">ATCC 50818</strain>
    </source>
</reference>
<evidence type="ECO:0000259" key="2">
    <source>
        <dbReference type="SMART" id="SM01273"/>
    </source>
</evidence>
<evidence type="ECO:0000313" key="3">
    <source>
        <dbReference type="EMBL" id="EGD79500.1"/>
    </source>
</evidence>
<dbReference type="GO" id="GO:1903259">
    <property type="term" value="P:exon-exon junction complex disassembly"/>
    <property type="evidence" value="ECO:0007669"/>
    <property type="project" value="InterPro"/>
</dbReference>
<gene>
    <name evidence="3" type="ORF">PTSG_10070</name>
</gene>